<dbReference type="PANTHER" id="PTHR10948:SF23">
    <property type="entry name" value="TRANSPOSASE INSI FOR INSERTION SEQUENCE ELEMENT IS30A-RELATED"/>
    <property type="match status" value="1"/>
</dbReference>
<dbReference type="AlphaFoldDB" id="A0A6F8XBM5"/>
<dbReference type="InterPro" id="IPR051917">
    <property type="entry name" value="Transposase-Integrase"/>
</dbReference>
<organism evidence="2 3">
    <name type="scientific">Vreelandella aquamarina</name>
    <dbReference type="NCBI Taxonomy" id="77097"/>
    <lineage>
        <taxon>Bacteria</taxon>
        <taxon>Pseudomonadati</taxon>
        <taxon>Pseudomonadota</taxon>
        <taxon>Gammaproteobacteria</taxon>
        <taxon>Oceanospirillales</taxon>
        <taxon>Halomonadaceae</taxon>
        <taxon>Vreelandella</taxon>
    </lineage>
</organism>
<dbReference type="InterPro" id="IPR025246">
    <property type="entry name" value="IS30-like_HTH"/>
</dbReference>
<evidence type="ECO:0000313" key="3">
    <source>
        <dbReference type="Proteomes" id="UP000501053"/>
    </source>
</evidence>
<dbReference type="GO" id="GO:0005829">
    <property type="term" value="C:cytosol"/>
    <property type="evidence" value="ECO:0007669"/>
    <property type="project" value="TreeGrafter"/>
</dbReference>
<dbReference type="InterPro" id="IPR001387">
    <property type="entry name" value="Cro/C1-type_HTH"/>
</dbReference>
<feature type="domain" description="Transposase IS30-like HTH" evidence="1">
    <location>
        <begin position="3"/>
        <end position="45"/>
    </location>
</feature>
<evidence type="ECO:0000259" key="1">
    <source>
        <dbReference type="Pfam" id="PF13936"/>
    </source>
</evidence>
<sequence>MGYRQLPQTQRYQSHARYDLGMSQRQIARELGVHSSTISRELCRNAAPSGYDPEQAQSCSDHRRRNAWKWTKRLPSMIAAVADRLREEWSPQQISGFMAPLTGIGVSHQWVYSLIWDDKAQGGDLRRHLRQPFLFIE</sequence>
<reference evidence="2 3" key="1">
    <citation type="submission" date="2020-03" db="EMBL/GenBank/DDBJ databases">
        <title>Complete Genome Sequence of Halomonas meridiana strain Eplume2, isolated from hydrothermal-plume in the north east Pacific Ocean.</title>
        <authorList>
            <person name="Kurihara Y."/>
            <person name="Kawai S."/>
            <person name="Sakai A."/>
            <person name="Galipon J."/>
            <person name="Arakawa K."/>
        </authorList>
    </citation>
    <scope>NUCLEOTIDE SEQUENCE [LARGE SCALE GENOMIC DNA]</scope>
    <source>
        <strain evidence="2 3">Eplume2</strain>
    </source>
</reference>
<gene>
    <name evidence="2" type="ORF">HMEPL2_21420</name>
</gene>
<protein>
    <recommendedName>
        <fullName evidence="1">Transposase IS30-like HTH domain-containing protein</fullName>
    </recommendedName>
</protein>
<dbReference type="SUPFAM" id="SSF46689">
    <property type="entry name" value="Homeodomain-like"/>
    <property type="match status" value="1"/>
</dbReference>
<keyword evidence="3" id="KW-1185">Reference proteome</keyword>
<proteinExistence type="predicted"/>
<name>A0A6F8XBM5_9GAMM</name>
<dbReference type="InterPro" id="IPR009057">
    <property type="entry name" value="Homeodomain-like_sf"/>
</dbReference>
<dbReference type="Proteomes" id="UP000501053">
    <property type="component" value="Chromosome"/>
</dbReference>
<dbReference type="CDD" id="cd00093">
    <property type="entry name" value="HTH_XRE"/>
    <property type="match status" value="1"/>
</dbReference>
<dbReference type="EMBL" id="AP022869">
    <property type="protein sequence ID" value="BCB71791.1"/>
    <property type="molecule type" value="Genomic_DNA"/>
</dbReference>
<dbReference type="Gene3D" id="1.10.10.60">
    <property type="entry name" value="Homeodomain-like"/>
    <property type="match status" value="1"/>
</dbReference>
<dbReference type="Pfam" id="PF13936">
    <property type="entry name" value="HTH_38"/>
    <property type="match status" value="1"/>
</dbReference>
<dbReference type="RefSeq" id="WP_269474847.1">
    <property type="nucleotide sequence ID" value="NZ_AP022869.1"/>
</dbReference>
<dbReference type="GO" id="GO:0004803">
    <property type="term" value="F:transposase activity"/>
    <property type="evidence" value="ECO:0007669"/>
    <property type="project" value="TreeGrafter"/>
</dbReference>
<dbReference type="GO" id="GO:0032196">
    <property type="term" value="P:transposition"/>
    <property type="evidence" value="ECO:0007669"/>
    <property type="project" value="TreeGrafter"/>
</dbReference>
<accession>A0A6F8XBM5</accession>
<dbReference type="PANTHER" id="PTHR10948">
    <property type="entry name" value="TRANSPOSASE"/>
    <property type="match status" value="1"/>
</dbReference>
<evidence type="ECO:0000313" key="2">
    <source>
        <dbReference type="EMBL" id="BCB71791.1"/>
    </source>
</evidence>